<evidence type="ECO:0000313" key="7">
    <source>
        <dbReference type="EMBL" id="WNZ26960.1"/>
    </source>
</evidence>
<dbReference type="Gene3D" id="1.10.10.60">
    <property type="entry name" value="Homeodomain-like"/>
    <property type="match status" value="1"/>
</dbReference>
<dbReference type="PANTHER" id="PTHR30055">
    <property type="entry name" value="HTH-TYPE TRANSCRIPTIONAL REGULATOR RUTR"/>
    <property type="match status" value="1"/>
</dbReference>
<dbReference type="AlphaFoldDB" id="A0AA96WLP3"/>
<dbReference type="SUPFAM" id="SSF48498">
    <property type="entry name" value="Tetracyclin repressor-like, C-terminal domain"/>
    <property type="match status" value="1"/>
</dbReference>
<feature type="domain" description="HTH tetR-type" evidence="6">
    <location>
        <begin position="20"/>
        <end position="80"/>
    </location>
</feature>
<dbReference type="InterPro" id="IPR050109">
    <property type="entry name" value="HTH-type_TetR-like_transc_reg"/>
</dbReference>
<dbReference type="PRINTS" id="PR00455">
    <property type="entry name" value="HTHTETR"/>
</dbReference>
<sequence>MQKHSKNSSGKRSVGRPRSAQAHQAMLKATLELLAEVGFEAISIDAIAARAGVGKTTIYRRYASKEELVADAIESIRTEIAIPDTGNLQRDIDALIESAAQITLSPLGRQTVAMIISSASSNPAFAQIYWTKYLQPRRKAFAIVLERAKIRNEVEADLDPDLVFDLMSGIMLYALIFPTVSESWTAYVRRALNLVLQRL</sequence>
<protein>
    <submittedName>
        <fullName evidence="7">TetR/AcrR family transcriptional regulator</fullName>
    </submittedName>
</protein>
<dbReference type="PANTHER" id="PTHR30055:SF148">
    <property type="entry name" value="TETR-FAMILY TRANSCRIPTIONAL REGULATOR"/>
    <property type="match status" value="1"/>
</dbReference>
<dbReference type="Gene3D" id="1.10.357.10">
    <property type="entry name" value="Tetracycline Repressor, domain 2"/>
    <property type="match status" value="1"/>
</dbReference>
<reference evidence="7" key="1">
    <citation type="submission" date="2020-05" db="EMBL/GenBank/DDBJ databases">
        <authorList>
            <person name="Zhu T."/>
            <person name="Keshari N."/>
            <person name="Lu X."/>
        </authorList>
    </citation>
    <scope>NUCLEOTIDE SEQUENCE</scope>
    <source>
        <strain evidence="7">NK1-12</strain>
    </source>
</reference>
<evidence type="ECO:0000256" key="4">
    <source>
        <dbReference type="PROSITE-ProRule" id="PRU00335"/>
    </source>
</evidence>
<evidence type="ECO:0000259" key="6">
    <source>
        <dbReference type="PROSITE" id="PS50977"/>
    </source>
</evidence>
<dbReference type="PROSITE" id="PS50977">
    <property type="entry name" value="HTH_TETR_2"/>
    <property type="match status" value="1"/>
</dbReference>
<feature type="DNA-binding region" description="H-T-H motif" evidence="4">
    <location>
        <begin position="43"/>
        <end position="62"/>
    </location>
</feature>
<dbReference type="InterPro" id="IPR009057">
    <property type="entry name" value="Homeodomain-like_sf"/>
</dbReference>
<name>A0AA96WLP3_9CYAN</name>
<dbReference type="RefSeq" id="WP_316436541.1">
    <property type="nucleotide sequence ID" value="NZ_CP053587.1"/>
</dbReference>
<keyword evidence="2 4" id="KW-0238">DNA-binding</keyword>
<dbReference type="InterPro" id="IPR036271">
    <property type="entry name" value="Tet_transcr_reg_TetR-rel_C_sf"/>
</dbReference>
<organism evidence="7">
    <name type="scientific">Leptolyngbya sp. NK1-12</name>
    <dbReference type="NCBI Taxonomy" id="2547451"/>
    <lineage>
        <taxon>Bacteria</taxon>
        <taxon>Bacillati</taxon>
        <taxon>Cyanobacteriota</taxon>
        <taxon>Cyanophyceae</taxon>
        <taxon>Leptolyngbyales</taxon>
        <taxon>Leptolyngbyaceae</taxon>
        <taxon>Leptolyngbya group</taxon>
        <taxon>Leptolyngbya</taxon>
    </lineage>
</organism>
<evidence type="ECO:0000256" key="1">
    <source>
        <dbReference type="ARBA" id="ARBA00023015"/>
    </source>
</evidence>
<evidence type="ECO:0000256" key="5">
    <source>
        <dbReference type="SAM" id="MobiDB-lite"/>
    </source>
</evidence>
<dbReference type="GO" id="GO:0003700">
    <property type="term" value="F:DNA-binding transcription factor activity"/>
    <property type="evidence" value="ECO:0007669"/>
    <property type="project" value="TreeGrafter"/>
</dbReference>
<dbReference type="Pfam" id="PF00440">
    <property type="entry name" value="TetR_N"/>
    <property type="match status" value="1"/>
</dbReference>
<accession>A0AA96WLP3</accession>
<dbReference type="InterPro" id="IPR011075">
    <property type="entry name" value="TetR_C"/>
</dbReference>
<dbReference type="EMBL" id="CP053587">
    <property type="protein sequence ID" value="WNZ26960.1"/>
    <property type="molecule type" value="Genomic_DNA"/>
</dbReference>
<evidence type="ECO:0000256" key="2">
    <source>
        <dbReference type="ARBA" id="ARBA00023125"/>
    </source>
</evidence>
<dbReference type="SUPFAM" id="SSF46689">
    <property type="entry name" value="Homeodomain-like"/>
    <property type="match status" value="1"/>
</dbReference>
<evidence type="ECO:0000256" key="3">
    <source>
        <dbReference type="ARBA" id="ARBA00023163"/>
    </source>
</evidence>
<keyword evidence="1" id="KW-0805">Transcription regulation</keyword>
<keyword evidence="3" id="KW-0804">Transcription</keyword>
<dbReference type="Pfam" id="PF16859">
    <property type="entry name" value="TetR_C_11"/>
    <property type="match status" value="1"/>
</dbReference>
<dbReference type="InterPro" id="IPR001647">
    <property type="entry name" value="HTH_TetR"/>
</dbReference>
<feature type="region of interest" description="Disordered" evidence="5">
    <location>
        <begin position="1"/>
        <end position="21"/>
    </location>
</feature>
<dbReference type="GO" id="GO:0000976">
    <property type="term" value="F:transcription cis-regulatory region binding"/>
    <property type="evidence" value="ECO:0007669"/>
    <property type="project" value="TreeGrafter"/>
</dbReference>
<proteinExistence type="predicted"/>
<gene>
    <name evidence="7" type="ORF">HJG54_28985</name>
</gene>